<dbReference type="SUPFAM" id="SSF46689">
    <property type="entry name" value="Homeodomain-like"/>
    <property type="match status" value="1"/>
</dbReference>
<dbReference type="InterPro" id="IPR009057">
    <property type="entry name" value="Homeodomain-like_sf"/>
</dbReference>
<proteinExistence type="predicted"/>
<name>A0A316HEK5_9SPHI</name>
<protein>
    <submittedName>
        <fullName evidence="1">Transposase</fullName>
    </submittedName>
</protein>
<sequence length="159" mass="18442">MSRVTLKIENYTSEELRSLLRKDEKYQQAIRLYACYQVSLGKLPQELEAVYETSFKSICNWVHRLNNGGVEALVDKPRPGRNKRLTEDELQSIKAILLNKQPEDYGFNSATWTGPLLIELIRNSYHVEYKKAQIYNILKKLGLTFQKGKGIYPESGDRE</sequence>
<dbReference type="RefSeq" id="WP_109609978.1">
    <property type="nucleotide sequence ID" value="NZ_QGHA01000015.1"/>
</dbReference>
<evidence type="ECO:0000313" key="2">
    <source>
        <dbReference type="Proteomes" id="UP000245678"/>
    </source>
</evidence>
<gene>
    <name evidence="1" type="ORF">LX99_04605</name>
</gene>
<evidence type="ECO:0000313" key="1">
    <source>
        <dbReference type="EMBL" id="PWK69952.1"/>
    </source>
</evidence>
<keyword evidence="2" id="KW-1185">Reference proteome</keyword>
<comment type="caution">
    <text evidence="1">The sequence shown here is derived from an EMBL/GenBank/DDBJ whole genome shotgun (WGS) entry which is preliminary data.</text>
</comment>
<organism evidence="1 2">
    <name type="scientific">Mucilaginibacter oryzae</name>
    <dbReference type="NCBI Taxonomy" id="468058"/>
    <lineage>
        <taxon>Bacteria</taxon>
        <taxon>Pseudomonadati</taxon>
        <taxon>Bacteroidota</taxon>
        <taxon>Sphingobacteriia</taxon>
        <taxon>Sphingobacteriales</taxon>
        <taxon>Sphingobacteriaceae</taxon>
        <taxon>Mucilaginibacter</taxon>
    </lineage>
</organism>
<accession>A0A316HEK5</accession>
<reference evidence="1 2" key="1">
    <citation type="submission" date="2018-05" db="EMBL/GenBank/DDBJ databases">
        <title>Genomic Encyclopedia of Archaeal and Bacterial Type Strains, Phase II (KMG-II): from individual species to whole genera.</title>
        <authorList>
            <person name="Goeker M."/>
        </authorList>
    </citation>
    <scope>NUCLEOTIDE SEQUENCE [LARGE SCALE GENOMIC DNA]</scope>
    <source>
        <strain evidence="1 2">DSM 19975</strain>
    </source>
</reference>
<dbReference type="EMBL" id="QGHA01000015">
    <property type="protein sequence ID" value="PWK69952.1"/>
    <property type="molecule type" value="Genomic_DNA"/>
</dbReference>
<dbReference type="Pfam" id="PF13565">
    <property type="entry name" value="HTH_32"/>
    <property type="match status" value="1"/>
</dbReference>
<dbReference type="AlphaFoldDB" id="A0A316HEK5"/>
<dbReference type="Proteomes" id="UP000245678">
    <property type="component" value="Unassembled WGS sequence"/>
</dbReference>